<dbReference type="RefSeq" id="WP_344839147.1">
    <property type="nucleotide sequence ID" value="NZ_BAABAA010000002.1"/>
</dbReference>
<proteinExistence type="predicted"/>
<reference evidence="3" key="1">
    <citation type="journal article" date="2019" name="Int. J. Syst. Evol. Microbiol.">
        <title>The Global Catalogue of Microorganisms (GCM) 10K type strain sequencing project: providing services to taxonomists for standard genome sequencing and annotation.</title>
        <authorList>
            <consortium name="The Broad Institute Genomics Platform"/>
            <consortium name="The Broad Institute Genome Sequencing Center for Infectious Disease"/>
            <person name="Wu L."/>
            <person name="Ma J."/>
        </authorList>
    </citation>
    <scope>NUCLEOTIDE SEQUENCE [LARGE SCALE GENOMIC DNA]</scope>
    <source>
        <strain evidence="3">JCM 16928</strain>
    </source>
</reference>
<dbReference type="Proteomes" id="UP001501222">
    <property type="component" value="Unassembled WGS sequence"/>
</dbReference>
<evidence type="ECO:0000313" key="2">
    <source>
        <dbReference type="EMBL" id="GAA3550045.1"/>
    </source>
</evidence>
<comment type="caution">
    <text evidence="2">The sequence shown here is derived from an EMBL/GenBank/DDBJ whole genome shotgun (WGS) entry which is preliminary data.</text>
</comment>
<keyword evidence="1" id="KW-0472">Membrane</keyword>
<name>A0ABP6WGF0_9ACTN</name>
<keyword evidence="1" id="KW-0812">Transmembrane</keyword>
<protein>
    <submittedName>
        <fullName evidence="2">Uncharacterized protein</fullName>
    </submittedName>
</protein>
<keyword evidence="3" id="KW-1185">Reference proteome</keyword>
<evidence type="ECO:0000256" key="1">
    <source>
        <dbReference type="SAM" id="Phobius"/>
    </source>
</evidence>
<gene>
    <name evidence="2" type="ORF">GCM10022235_17070</name>
</gene>
<sequence length="60" mass="6647">MLSATGSWFPAFWQLAVGVGFSAVMLGLVQLLLGLAIIKRAHRRDLPAIARALFERRPKK</sequence>
<feature type="transmembrane region" description="Helical" evidence="1">
    <location>
        <begin position="12"/>
        <end position="38"/>
    </location>
</feature>
<accession>A0ABP6WGF0</accession>
<keyword evidence="1" id="KW-1133">Transmembrane helix</keyword>
<dbReference type="EMBL" id="BAABAA010000002">
    <property type="protein sequence ID" value="GAA3550045.1"/>
    <property type="molecule type" value="Genomic_DNA"/>
</dbReference>
<organism evidence="2 3">
    <name type="scientific">Kribbella ginsengisoli</name>
    <dbReference type="NCBI Taxonomy" id="363865"/>
    <lineage>
        <taxon>Bacteria</taxon>
        <taxon>Bacillati</taxon>
        <taxon>Actinomycetota</taxon>
        <taxon>Actinomycetes</taxon>
        <taxon>Propionibacteriales</taxon>
        <taxon>Kribbellaceae</taxon>
        <taxon>Kribbella</taxon>
    </lineage>
</organism>
<evidence type="ECO:0000313" key="3">
    <source>
        <dbReference type="Proteomes" id="UP001501222"/>
    </source>
</evidence>